<evidence type="ECO:0000256" key="3">
    <source>
        <dbReference type="SAM" id="SignalP"/>
    </source>
</evidence>
<feature type="signal peptide" evidence="3">
    <location>
        <begin position="1"/>
        <end position="21"/>
    </location>
</feature>
<evidence type="ECO:0000256" key="1">
    <source>
        <dbReference type="SAM" id="Coils"/>
    </source>
</evidence>
<dbReference type="OrthoDB" id="75710at2759"/>
<protein>
    <submittedName>
        <fullName evidence="4">Uncharacterized protein</fullName>
    </submittedName>
</protein>
<organism evidence="4 5">
    <name type="scientific">Seminavis robusta</name>
    <dbReference type="NCBI Taxonomy" id="568900"/>
    <lineage>
        <taxon>Eukaryota</taxon>
        <taxon>Sar</taxon>
        <taxon>Stramenopiles</taxon>
        <taxon>Ochrophyta</taxon>
        <taxon>Bacillariophyta</taxon>
        <taxon>Bacillariophyceae</taxon>
        <taxon>Bacillariophycidae</taxon>
        <taxon>Naviculales</taxon>
        <taxon>Naviculaceae</taxon>
        <taxon>Seminavis</taxon>
    </lineage>
</organism>
<evidence type="ECO:0000256" key="2">
    <source>
        <dbReference type="SAM" id="MobiDB-lite"/>
    </source>
</evidence>
<feature type="region of interest" description="Disordered" evidence="2">
    <location>
        <begin position="75"/>
        <end position="98"/>
    </location>
</feature>
<reference evidence="4" key="1">
    <citation type="submission" date="2020-06" db="EMBL/GenBank/DDBJ databases">
        <authorList>
            <consortium name="Plant Systems Biology data submission"/>
        </authorList>
    </citation>
    <scope>NUCLEOTIDE SEQUENCE</scope>
    <source>
        <strain evidence="4">D6</strain>
    </source>
</reference>
<feature type="compositionally biased region" description="Polar residues" evidence="2">
    <location>
        <begin position="84"/>
        <end position="94"/>
    </location>
</feature>
<feature type="region of interest" description="Disordered" evidence="2">
    <location>
        <begin position="157"/>
        <end position="183"/>
    </location>
</feature>
<dbReference type="AlphaFoldDB" id="A0A9N8DFM8"/>
<feature type="chain" id="PRO_5040128514" evidence="3">
    <location>
        <begin position="22"/>
        <end position="364"/>
    </location>
</feature>
<sequence length="364" mass="39557">MMKLWFSSVVIIATAFLPTRSAFLALRHDVIASQRTCRQIGFNPSNPPTKAVFTTGTGVLCSTAVPQRLFVRFSKGRDDEETDQGSSKNSNNSPDYKDRLAKLDQTIAEAAEERKRLLKAELDRMDKSTVKKREAKEDSLVKDEGLVPVDEWTARELRQPPPPYTEPVFQKRTSSPSRISTRSRVSRSDAGTLVIEVTPEGISTGTLFNGAFSVAWFSAIVPATLAAVSGGALGMALFMVPFWAAGGMVAKQAVVDPFISNTVTIGQYAWSLEQRYGDGSKRQGAAIQKQEGATADLQGAKVECPLIVNNVPQYQLNLYSNGYNGGVVSLGVGLPEEELLKVADEINNYLESVASEEGDEAALR</sequence>
<feature type="coiled-coil region" evidence="1">
    <location>
        <begin position="100"/>
        <end position="128"/>
    </location>
</feature>
<gene>
    <name evidence="4" type="ORF">SEMRO_66_G037050.1</name>
</gene>
<evidence type="ECO:0000313" key="5">
    <source>
        <dbReference type="Proteomes" id="UP001153069"/>
    </source>
</evidence>
<name>A0A9N8DFM8_9STRA</name>
<accession>A0A9N8DFM8</accession>
<proteinExistence type="predicted"/>
<comment type="caution">
    <text evidence="4">The sequence shown here is derived from an EMBL/GenBank/DDBJ whole genome shotgun (WGS) entry which is preliminary data.</text>
</comment>
<keyword evidence="3" id="KW-0732">Signal</keyword>
<keyword evidence="5" id="KW-1185">Reference proteome</keyword>
<dbReference type="Proteomes" id="UP001153069">
    <property type="component" value="Unassembled WGS sequence"/>
</dbReference>
<evidence type="ECO:0000313" key="4">
    <source>
        <dbReference type="EMBL" id="CAB9499655.1"/>
    </source>
</evidence>
<feature type="compositionally biased region" description="Low complexity" evidence="2">
    <location>
        <begin position="172"/>
        <end position="183"/>
    </location>
</feature>
<dbReference type="EMBL" id="CAICTM010000065">
    <property type="protein sequence ID" value="CAB9499655.1"/>
    <property type="molecule type" value="Genomic_DNA"/>
</dbReference>
<keyword evidence="1" id="KW-0175">Coiled coil</keyword>